<protein>
    <submittedName>
        <fullName evidence="2">Uncharacterized protein</fullName>
    </submittedName>
</protein>
<sequence>MRLTCHEQPSDMSSHRQFSSPSRRGINFCDSPDTKHFQSLGGPPQRSDRLDHRCANRIIGPDTTVNKLDLIRRIMCRQKCRSRSSSHRCIYGQLPKISLQSRMVGRLIDVNAFQYRVPRRDKQSSCAFPKTPFSENAVESSAEFCRLIFAANPVPRASPALTEPITNSAVLLIENCRSALLIKFQNLVCRKS</sequence>
<feature type="compositionally biased region" description="Polar residues" evidence="1">
    <location>
        <begin position="10"/>
        <end position="22"/>
    </location>
</feature>
<comment type="caution">
    <text evidence="2">The sequence shown here is derived from an EMBL/GenBank/DDBJ whole genome shotgun (WGS) entry which is preliminary data.</text>
</comment>
<evidence type="ECO:0000313" key="3">
    <source>
        <dbReference type="Proteomes" id="UP000031553"/>
    </source>
</evidence>
<evidence type="ECO:0000256" key="1">
    <source>
        <dbReference type="SAM" id="MobiDB-lite"/>
    </source>
</evidence>
<gene>
    <name evidence="2" type="ORF">GLUCOINTEAF2_0203731</name>
</gene>
<organism evidence="2 3">
    <name type="scientific">Komagataeibacter intermedius AF2</name>
    <dbReference type="NCBI Taxonomy" id="1458464"/>
    <lineage>
        <taxon>Bacteria</taxon>
        <taxon>Pseudomonadati</taxon>
        <taxon>Pseudomonadota</taxon>
        <taxon>Alphaproteobacteria</taxon>
        <taxon>Acetobacterales</taxon>
        <taxon>Acetobacteraceae</taxon>
        <taxon>Komagataeibacter</taxon>
    </lineage>
</organism>
<name>A0A0N1N731_9PROT</name>
<proteinExistence type="predicted"/>
<reference evidence="2 3" key="1">
    <citation type="submission" date="2015-07" db="EMBL/GenBank/DDBJ databases">
        <title>Draft Genome Sequence of Komagataeibacter intermedius Strain AF2, Isolated from Kombucha Tea.</title>
        <authorList>
            <person name="Santos R.A."/>
            <person name="Berretta A.A."/>
            <person name="Barud H.S."/>
            <person name="Ribeiro S.J."/>
            <person name="Gonzalez-Garcia L.N."/>
            <person name="Zucchi T.D."/>
            <person name="Goldman G.H."/>
            <person name="Riano-Pachon D.M."/>
        </authorList>
    </citation>
    <scope>NUCLEOTIDE SEQUENCE [LARGE SCALE GENOMIC DNA]</scope>
    <source>
        <strain evidence="2 3">AF2</strain>
    </source>
</reference>
<dbReference type="Proteomes" id="UP000031553">
    <property type="component" value="Unassembled WGS sequence"/>
</dbReference>
<dbReference type="EMBL" id="JUFX02000016">
    <property type="protein sequence ID" value="KPH88642.1"/>
    <property type="molecule type" value="Genomic_DNA"/>
</dbReference>
<feature type="region of interest" description="Disordered" evidence="1">
    <location>
        <begin position="1"/>
        <end position="25"/>
    </location>
</feature>
<accession>A0A0N1N731</accession>
<dbReference type="AlphaFoldDB" id="A0A0N1N731"/>
<evidence type="ECO:0000313" key="2">
    <source>
        <dbReference type="EMBL" id="KPH88642.1"/>
    </source>
</evidence>